<dbReference type="EMBL" id="NCKV01006519">
    <property type="protein sequence ID" value="RWS23396.1"/>
    <property type="molecule type" value="Genomic_DNA"/>
</dbReference>
<proteinExistence type="predicted"/>
<dbReference type="Gene3D" id="3.30.40.10">
    <property type="entry name" value="Zinc/RING finger domain, C3HC4 (zinc finger)"/>
    <property type="match status" value="1"/>
</dbReference>
<evidence type="ECO:0000313" key="6">
    <source>
        <dbReference type="EMBL" id="RWS23396.1"/>
    </source>
</evidence>
<gene>
    <name evidence="6" type="ORF">B4U80_13384</name>
</gene>
<evidence type="ECO:0000256" key="3">
    <source>
        <dbReference type="ARBA" id="ARBA00022833"/>
    </source>
</evidence>
<evidence type="ECO:0000313" key="7">
    <source>
        <dbReference type="Proteomes" id="UP000288716"/>
    </source>
</evidence>
<dbReference type="PROSITE" id="PS00518">
    <property type="entry name" value="ZF_RING_1"/>
    <property type="match status" value="1"/>
</dbReference>
<comment type="caution">
    <text evidence="6">The sequence shown here is derived from an EMBL/GenBank/DDBJ whole genome shotgun (WGS) entry which is preliminary data.</text>
</comment>
<dbReference type="AlphaFoldDB" id="A0A443S770"/>
<evidence type="ECO:0000256" key="1">
    <source>
        <dbReference type="ARBA" id="ARBA00022723"/>
    </source>
</evidence>
<keyword evidence="2 4" id="KW-0863">Zinc-finger</keyword>
<dbReference type="PROSITE" id="PS50089">
    <property type="entry name" value="ZF_RING_2"/>
    <property type="match status" value="1"/>
</dbReference>
<evidence type="ECO:0000256" key="4">
    <source>
        <dbReference type="PROSITE-ProRule" id="PRU00175"/>
    </source>
</evidence>
<dbReference type="SUPFAM" id="SSF57850">
    <property type="entry name" value="RING/U-box"/>
    <property type="match status" value="1"/>
</dbReference>
<dbReference type="Pfam" id="PF13445">
    <property type="entry name" value="zf-RING_UBOX"/>
    <property type="match status" value="1"/>
</dbReference>
<dbReference type="InterPro" id="IPR027370">
    <property type="entry name" value="Znf-RING_euk"/>
</dbReference>
<sequence>MSTNVCELCNNLRVVGSPDSCSHTFCEECFLWRTTECGEFSCSECGVLSTKAIFEETNDILDLNFALFNQDQIWIASVSSVKHKHREQCPICYEKCTTIGVVSCGHAVCMRCAFNYGRSKSSDWTCPLCRCVSLTILHPWKGQTVLPRAVAVAADPVQAFMENISYYLPDLRMEIVNGRPVIVGFEDDVPQQPEPPVIVQIPAYNLETDEDDSDDDD</sequence>
<dbReference type="VEuPathDB" id="VectorBase:LDEU008644"/>
<accession>A0A443S770</accession>
<keyword evidence="1" id="KW-0479">Metal-binding</keyword>
<dbReference type="InterPro" id="IPR017907">
    <property type="entry name" value="Znf_RING_CS"/>
</dbReference>
<dbReference type="Proteomes" id="UP000288716">
    <property type="component" value="Unassembled WGS sequence"/>
</dbReference>
<evidence type="ECO:0000256" key="2">
    <source>
        <dbReference type="ARBA" id="ARBA00022771"/>
    </source>
</evidence>
<evidence type="ECO:0000259" key="5">
    <source>
        <dbReference type="PROSITE" id="PS50089"/>
    </source>
</evidence>
<name>A0A443S770_9ACAR</name>
<keyword evidence="7" id="KW-1185">Reference proteome</keyword>
<dbReference type="InterPro" id="IPR013083">
    <property type="entry name" value="Znf_RING/FYVE/PHD"/>
</dbReference>
<protein>
    <recommendedName>
        <fullName evidence="5">RING-type domain-containing protein</fullName>
    </recommendedName>
</protein>
<reference evidence="6 7" key="1">
    <citation type="journal article" date="2018" name="Gigascience">
        <title>Genomes of trombidid mites reveal novel predicted allergens and laterally-transferred genes associated with secondary metabolism.</title>
        <authorList>
            <person name="Dong X."/>
            <person name="Chaisiri K."/>
            <person name="Xia D."/>
            <person name="Armstrong S.D."/>
            <person name="Fang Y."/>
            <person name="Donnelly M.J."/>
            <person name="Kadowaki T."/>
            <person name="McGarry J.W."/>
            <person name="Darby A.C."/>
            <person name="Makepeace B.L."/>
        </authorList>
    </citation>
    <scope>NUCLEOTIDE SEQUENCE [LARGE SCALE GENOMIC DNA]</scope>
    <source>
        <strain evidence="6">UoL-UT</strain>
    </source>
</reference>
<dbReference type="GO" id="GO:0008270">
    <property type="term" value="F:zinc ion binding"/>
    <property type="evidence" value="ECO:0007669"/>
    <property type="project" value="UniProtKB-KW"/>
</dbReference>
<dbReference type="SMART" id="SM00184">
    <property type="entry name" value="RING"/>
    <property type="match status" value="2"/>
</dbReference>
<keyword evidence="3" id="KW-0862">Zinc</keyword>
<feature type="domain" description="RING-type" evidence="5">
    <location>
        <begin position="89"/>
        <end position="130"/>
    </location>
</feature>
<dbReference type="InterPro" id="IPR001841">
    <property type="entry name" value="Znf_RING"/>
</dbReference>
<organism evidence="6 7">
    <name type="scientific">Leptotrombidium deliense</name>
    <dbReference type="NCBI Taxonomy" id="299467"/>
    <lineage>
        <taxon>Eukaryota</taxon>
        <taxon>Metazoa</taxon>
        <taxon>Ecdysozoa</taxon>
        <taxon>Arthropoda</taxon>
        <taxon>Chelicerata</taxon>
        <taxon>Arachnida</taxon>
        <taxon>Acari</taxon>
        <taxon>Acariformes</taxon>
        <taxon>Trombidiformes</taxon>
        <taxon>Prostigmata</taxon>
        <taxon>Anystina</taxon>
        <taxon>Parasitengona</taxon>
        <taxon>Trombiculoidea</taxon>
        <taxon>Trombiculidae</taxon>
        <taxon>Leptotrombidium</taxon>
    </lineage>
</organism>